<dbReference type="InterPro" id="IPR058627">
    <property type="entry name" value="MdtA-like_C"/>
</dbReference>
<keyword evidence="5" id="KW-1133">Transmembrane helix</keyword>
<dbReference type="GO" id="GO:1990281">
    <property type="term" value="C:efflux pump complex"/>
    <property type="evidence" value="ECO:0007669"/>
    <property type="project" value="TreeGrafter"/>
</dbReference>
<keyword evidence="5" id="KW-0472">Membrane</keyword>
<dbReference type="SUPFAM" id="SSF111369">
    <property type="entry name" value="HlyD-like secretion proteins"/>
    <property type="match status" value="1"/>
</dbReference>
<feature type="domain" description="Multidrug resistance protein MdtA-like C-terminal permuted SH3" evidence="8">
    <location>
        <begin position="342"/>
        <end position="400"/>
    </location>
</feature>
<dbReference type="PANTHER" id="PTHR30469">
    <property type="entry name" value="MULTIDRUG RESISTANCE PROTEIN MDTA"/>
    <property type="match status" value="1"/>
</dbReference>
<evidence type="ECO:0000256" key="3">
    <source>
        <dbReference type="ARBA" id="ARBA00022448"/>
    </source>
</evidence>
<dbReference type="Gene3D" id="2.40.30.170">
    <property type="match status" value="1"/>
</dbReference>
<evidence type="ECO:0000259" key="8">
    <source>
        <dbReference type="Pfam" id="PF25967"/>
    </source>
</evidence>
<gene>
    <name evidence="9" type="ORF">B5P45_13470</name>
</gene>
<keyword evidence="10" id="KW-1185">Reference proteome</keyword>
<dbReference type="InterPro" id="IPR058626">
    <property type="entry name" value="MdtA-like_b-barrel"/>
</dbReference>
<evidence type="ECO:0000256" key="4">
    <source>
        <dbReference type="SAM" id="MobiDB-lite"/>
    </source>
</evidence>
<evidence type="ECO:0000256" key="1">
    <source>
        <dbReference type="ARBA" id="ARBA00004236"/>
    </source>
</evidence>
<dbReference type="AlphaFoldDB" id="A0A2N9VXQ9"/>
<dbReference type="Pfam" id="PF25944">
    <property type="entry name" value="Beta-barrel_RND"/>
    <property type="match status" value="1"/>
</dbReference>
<feature type="domain" description="Multidrug resistance protein MdtA-like beta-barrel" evidence="7">
    <location>
        <begin position="256"/>
        <end position="337"/>
    </location>
</feature>
<dbReference type="Pfam" id="PF25917">
    <property type="entry name" value="BSH_RND"/>
    <property type="match status" value="1"/>
</dbReference>
<comment type="caution">
    <text evidence="9">The sequence shown here is derived from an EMBL/GenBank/DDBJ whole genome shotgun (WGS) entry which is preliminary data.</text>
</comment>
<comment type="similarity">
    <text evidence="2">Belongs to the membrane fusion protein (MFP) (TC 8.A.1) family.</text>
</comment>
<sequence>MARRGISAGVFGVPQRRENGMKRIGLVIAVPVIVGVGYFLAYPELSLRASAPDTAAVPSAFLSAGNSTMAAAGKRRKASAVPLVAVAEAKSEDVPITKTVVGTIEPVDTVAIRPQIDGVVVADNVTDGQMVKAGDVLFRLDDRAIRAMIDRDQAQLTKDQASLVAANLDLAGAQDLEKRHVDTNQQVYQSEAAVKVLESSIAMDKAQIEADQVQLSYMTISAPIDGRVGVVSTSIGNLVRTADTGSGLLTITRTVPLRVSFTVAESDLPALRKVVAEHPTAVQIKLPGSSDTIATGTLNFIDSSVDTASGTIVLKADVANTDGALWPGQYVTAIVDMSVHKDATTVPLIAVQQGNDGSFVFLVHADKTVAMQPVTLATTVGDIAVIASGIKPGDQVVVDGQLHLQDGATVQTTEAQTSDTPPVAENVGAASVEASK</sequence>
<evidence type="ECO:0000256" key="2">
    <source>
        <dbReference type="ARBA" id="ARBA00009477"/>
    </source>
</evidence>
<dbReference type="InterPro" id="IPR058625">
    <property type="entry name" value="MdtA-like_BSH"/>
</dbReference>
<proteinExistence type="inferred from homology"/>
<dbReference type="Gene3D" id="2.40.50.100">
    <property type="match status" value="1"/>
</dbReference>
<reference evidence="9 10" key="1">
    <citation type="journal article" date="2017" name="Int J Environ Stud">
        <title>Does the Miocene-Pliocene relict legume Oxytropis triphylla form nitrogen-fixing nodules with a combination of bacterial strains?</title>
        <authorList>
            <person name="Safronova V."/>
            <person name="Belimov A."/>
            <person name="Sazanova A."/>
            <person name="Kuznetsova I."/>
            <person name="Popova J."/>
            <person name="Andronov E."/>
            <person name="Verkhozina A."/>
            <person name="Tikhonovich I."/>
        </authorList>
    </citation>
    <scope>NUCLEOTIDE SEQUENCE [LARGE SCALE GENOMIC DNA]</scope>
    <source>
        <strain evidence="9 10">Tri-38</strain>
    </source>
</reference>
<dbReference type="InterPro" id="IPR006143">
    <property type="entry name" value="RND_pump_MFP"/>
</dbReference>
<dbReference type="NCBIfam" id="TIGR01730">
    <property type="entry name" value="RND_mfp"/>
    <property type="match status" value="1"/>
</dbReference>
<organism evidence="9 10">
    <name type="scientific">Phyllobacterium zundukense</name>
    <dbReference type="NCBI Taxonomy" id="1867719"/>
    <lineage>
        <taxon>Bacteria</taxon>
        <taxon>Pseudomonadati</taxon>
        <taxon>Pseudomonadota</taxon>
        <taxon>Alphaproteobacteria</taxon>
        <taxon>Hyphomicrobiales</taxon>
        <taxon>Phyllobacteriaceae</taxon>
        <taxon>Phyllobacterium</taxon>
    </lineage>
</organism>
<comment type="subcellular location">
    <subcellularLocation>
        <location evidence="1">Cell membrane</location>
    </subcellularLocation>
</comment>
<dbReference type="PANTHER" id="PTHR30469:SF36">
    <property type="entry name" value="BLL3903 PROTEIN"/>
    <property type="match status" value="1"/>
</dbReference>
<name>A0A2N9VXQ9_9HYPH</name>
<evidence type="ECO:0000313" key="9">
    <source>
        <dbReference type="EMBL" id="PIO44277.1"/>
    </source>
</evidence>
<keyword evidence="5" id="KW-0812">Transmembrane</keyword>
<dbReference type="Proteomes" id="UP000232163">
    <property type="component" value="Unassembled WGS sequence"/>
</dbReference>
<evidence type="ECO:0000259" key="6">
    <source>
        <dbReference type="Pfam" id="PF25917"/>
    </source>
</evidence>
<protein>
    <submittedName>
        <fullName evidence="9">Uncharacterized protein</fullName>
    </submittedName>
</protein>
<evidence type="ECO:0000256" key="5">
    <source>
        <dbReference type="SAM" id="Phobius"/>
    </source>
</evidence>
<dbReference type="EMBL" id="MZMT01000033">
    <property type="protein sequence ID" value="PIO44277.1"/>
    <property type="molecule type" value="Genomic_DNA"/>
</dbReference>
<keyword evidence="3" id="KW-0813">Transport</keyword>
<dbReference type="GO" id="GO:0015562">
    <property type="term" value="F:efflux transmembrane transporter activity"/>
    <property type="evidence" value="ECO:0007669"/>
    <property type="project" value="TreeGrafter"/>
</dbReference>
<feature type="region of interest" description="Disordered" evidence="4">
    <location>
        <begin position="412"/>
        <end position="436"/>
    </location>
</feature>
<evidence type="ECO:0000259" key="7">
    <source>
        <dbReference type="Pfam" id="PF25944"/>
    </source>
</evidence>
<evidence type="ECO:0000313" key="10">
    <source>
        <dbReference type="Proteomes" id="UP000232163"/>
    </source>
</evidence>
<feature type="domain" description="Multidrug resistance protein MdtA-like barrel-sandwich hybrid" evidence="6">
    <location>
        <begin position="109"/>
        <end position="246"/>
    </location>
</feature>
<dbReference type="Gene3D" id="1.10.287.470">
    <property type="entry name" value="Helix hairpin bin"/>
    <property type="match status" value="1"/>
</dbReference>
<dbReference type="Pfam" id="PF25967">
    <property type="entry name" value="RND-MFP_C"/>
    <property type="match status" value="1"/>
</dbReference>
<feature type="transmembrane region" description="Helical" evidence="5">
    <location>
        <begin position="24"/>
        <end position="42"/>
    </location>
</feature>
<accession>A0A2N9VXQ9</accession>
<dbReference type="Gene3D" id="2.40.420.20">
    <property type="match status" value="1"/>
</dbReference>